<keyword evidence="2" id="KW-0645">Protease</keyword>
<name>A0A9D1ACX9_9FIRM</name>
<dbReference type="InterPro" id="IPR001940">
    <property type="entry name" value="Peptidase_S1C"/>
</dbReference>
<sequence>MKKKTGIALFCAGALTAGSIFGLTGFASQDNTEQGGRVGTYSLVSTSSVDEAEVDDGEGTATVEDVAAAVMPAVVSITNRSVTEVQDIFSRLYGGRGGTYEYESESAGSGIIIGENDTELLICTNYHVIENADEITVGFVDDSIYSAELKGGDQSNDLAVVAVNLDDLSDDTLSQIKIAQIGSSDDLAIGQQVVAIGNALGYGQSVTTGIISALNRTIQLDTYTAEMIQTDAAINPGNSG</sequence>
<dbReference type="PRINTS" id="PR00834">
    <property type="entry name" value="PROTEASES2C"/>
</dbReference>
<keyword evidence="3" id="KW-0378">Hydrolase</keyword>
<reference evidence="5" key="2">
    <citation type="journal article" date="2021" name="PeerJ">
        <title>Extensive microbial diversity within the chicken gut microbiome revealed by metagenomics and culture.</title>
        <authorList>
            <person name="Gilroy R."/>
            <person name="Ravi A."/>
            <person name="Getino M."/>
            <person name="Pursley I."/>
            <person name="Horton D.L."/>
            <person name="Alikhan N.F."/>
            <person name="Baker D."/>
            <person name="Gharbi K."/>
            <person name="Hall N."/>
            <person name="Watson M."/>
            <person name="Adriaenssens E.M."/>
            <person name="Foster-Nyarko E."/>
            <person name="Jarju S."/>
            <person name="Secka A."/>
            <person name="Antonio M."/>
            <person name="Oren A."/>
            <person name="Chaudhuri R.R."/>
            <person name="La Ragione R."/>
            <person name="Hildebrand F."/>
            <person name="Pallen M.J."/>
        </authorList>
    </citation>
    <scope>NUCLEOTIDE SEQUENCE</scope>
    <source>
        <strain evidence="5">ChiSjej4B22-8148</strain>
    </source>
</reference>
<dbReference type="Gene3D" id="2.40.10.10">
    <property type="entry name" value="Trypsin-like serine proteases"/>
    <property type="match status" value="2"/>
</dbReference>
<dbReference type="Pfam" id="PF13365">
    <property type="entry name" value="Trypsin_2"/>
    <property type="match status" value="1"/>
</dbReference>
<dbReference type="InterPro" id="IPR043504">
    <property type="entry name" value="Peptidase_S1_PA_chymotrypsin"/>
</dbReference>
<dbReference type="GO" id="GO:0004252">
    <property type="term" value="F:serine-type endopeptidase activity"/>
    <property type="evidence" value="ECO:0007669"/>
    <property type="project" value="InterPro"/>
</dbReference>
<evidence type="ECO:0000256" key="4">
    <source>
        <dbReference type="SAM" id="SignalP"/>
    </source>
</evidence>
<organism evidence="5 6">
    <name type="scientific">Candidatus Choladousia intestinavium</name>
    <dbReference type="NCBI Taxonomy" id="2840727"/>
    <lineage>
        <taxon>Bacteria</taxon>
        <taxon>Bacillati</taxon>
        <taxon>Bacillota</taxon>
        <taxon>Clostridia</taxon>
        <taxon>Lachnospirales</taxon>
        <taxon>Lachnospiraceae</taxon>
        <taxon>Lachnospiraceae incertae sedis</taxon>
        <taxon>Candidatus Choladousia</taxon>
    </lineage>
</organism>
<dbReference type="PANTHER" id="PTHR43343:SF3">
    <property type="entry name" value="PROTEASE DO-LIKE 8, CHLOROPLASTIC"/>
    <property type="match status" value="1"/>
</dbReference>
<feature type="non-terminal residue" evidence="5">
    <location>
        <position position="240"/>
    </location>
</feature>
<protein>
    <submittedName>
        <fullName evidence="5">Trypsin-like peptidase domain-containing protein</fullName>
    </submittedName>
</protein>
<evidence type="ECO:0000256" key="3">
    <source>
        <dbReference type="ARBA" id="ARBA00022801"/>
    </source>
</evidence>
<evidence type="ECO:0000313" key="6">
    <source>
        <dbReference type="Proteomes" id="UP000886757"/>
    </source>
</evidence>
<dbReference type="AlphaFoldDB" id="A0A9D1ACX9"/>
<dbReference type="Proteomes" id="UP000886757">
    <property type="component" value="Unassembled WGS sequence"/>
</dbReference>
<accession>A0A9D1ACX9</accession>
<feature type="signal peptide" evidence="4">
    <location>
        <begin position="1"/>
        <end position="22"/>
    </location>
</feature>
<comment type="similarity">
    <text evidence="1">Belongs to the peptidase S1C family.</text>
</comment>
<evidence type="ECO:0000256" key="1">
    <source>
        <dbReference type="ARBA" id="ARBA00010541"/>
    </source>
</evidence>
<dbReference type="InterPro" id="IPR009003">
    <property type="entry name" value="Peptidase_S1_PA"/>
</dbReference>
<comment type="caution">
    <text evidence="5">The sequence shown here is derived from an EMBL/GenBank/DDBJ whole genome shotgun (WGS) entry which is preliminary data.</text>
</comment>
<dbReference type="SUPFAM" id="SSF50494">
    <property type="entry name" value="Trypsin-like serine proteases"/>
    <property type="match status" value="1"/>
</dbReference>
<evidence type="ECO:0000256" key="2">
    <source>
        <dbReference type="ARBA" id="ARBA00022670"/>
    </source>
</evidence>
<reference evidence="5" key="1">
    <citation type="submission" date="2020-10" db="EMBL/GenBank/DDBJ databases">
        <authorList>
            <person name="Gilroy R."/>
        </authorList>
    </citation>
    <scope>NUCLEOTIDE SEQUENCE</scope>
    <source>
        <strain evidence="5">ChiSjej4B22-8148</strain>
    </source>
</reference>
<dbReference type="EMBL" id="DVGK01000097">
    <property type="protein sequence ID" value="HIR13952.1"/>
    <property type="molecule type" value="Genomic_DNA"/>
</dbReference>
<proteinExistence type="inferred from homology"/>
<dbReference type="GO" id="GO:0006508">
    <property type="term" value="P:proteolysis"/>
    <property type="evidence" value="ECO:0007669"/>
    <property type="project" value="UniProtKB-KW"/>
</dbReference>
<evidence type="ECO:0000313" key="5">
    <source>
        <dbReference type="EMBL" id="HIR13952.1"/>
    </source>
</evidence>
<dbReference type="PANTHER" id="PTHR43343">
    <property type="entry name" value="PEPTIDASE S12"/>
    <property type="match status" value="1"/>
</dbReference>
<feature type="chain" id="PRO_5039104267" evidence="4">
    <location>
        <begin position="23"/>
        <end position="240"/>
    </location>
</feature>
<gene>
    <name evidence="5" type="ORF">IAB31_08530</name>
</gene>
<dbReference type="InterPro" id="IPR051201">
    <property type="entry name" value="Chloro_Bact_Ser_Proteases"/>
</dbReference>
<keyword evidence="4" id="KW-0732">Signal</keyword>